<reference evidence="1" key="1">
    <citation type="submission" date="2020-07" db="EMBL/GenBank/DDBJ databases">
        <title>Methanobacterium. sp. MethCan genome.</title>
        <authorList>
            <person name="Postec A."/>
            <person name="Quemeneur M."/>
        </authorList>
    </citation>
    <scope>NUCLEOTIDE SEQUENCE</scope>
    <source>
        <strain evidence="1">MethCAN</strain>
    </source>
</reference>
<dbReference type="KEGG" id="meme:HYG87_10700"/>
<dbReference type="PROSITE" id="PS51257">
    <property type="entry name" value="PROKAR_LIPOPROTEIN"/>
    <property type="match status" value="1"/>
</dbReference>
<evidence type="ECO:0000313" key="1">
    <source>
        <dbReference type="EMBL" id="QUH24192.1"/>
    </source>
</evidence>
<dbReference type="AlphaFoldDB" id="A0A8T8K8N3"/>
<evidence type="ECO:0000313" key="2">
    <source>
        <dbReference type="Proteomes" id="UP000681041"/>
    </source>
</evidence>
<protein>
    <submittedName>
        <fullName evidence="1">Uncharacterized protein</fullName>
    </submittedName>
</protein>
<gene>
    <name evidence="1" type="ORF">HYG87_10700</name>
</gene>
<sequence>MSKNLFILCLLIIGGVVAVSGCNSEYSLTYEELLEEYGSPPSGENLAEWNRERAKDDYYVFLQNFTLLKEMTVETAKERVSPSSDDSEMDYTILDYGEKDIEGVTVYYGQWTTPSNRIEGEVLFEINSRWYSILWYDLIGNPNKEAIDAKISQIISKAKRVST</sequence>
<keyword evidence="2" id="KW-1185">Reference proteome</keyword>
<dbReference type="Proteomes" id="UP000681041">
    <property type="component" value="Chromosome"/>
</dbReference>
<dbReference type="EMBL" id="CP058560">
    <property type="protein sequence ID" value="QUH24192.1"/>
    <property type="molecule type" value="Genomic_DNA"/>
</dbReference>
<organism evidence="1 2">
    <name type="scientific">Methanobacterium alkalithermotolerans</name>
    <dbReference type="NCBI Taxonomy" id="2731220"/>
    <lineage>
        <taxon>Archaea</taxon>
        <taxon>Methanobacteriati</taxon>
        <taxon>Methanobacteriota</taxon>
        <taxon>Methanomada group</taxon>
        <taxon>Methanobacteria</taxon>
        <taxon>Methanobacteriales</taxon>
        <taxon>Methanobacteriaceae</taxon>
        <taxon>Methanobacterium</taxon>
    </lineage>
</organism>
<accession>A0A8T8K8N3</accession>
<dbReference type="GeneID" id="64821239"/>
<proteinExistence type="predicted"/>
<name>A0A8T8K8N3_9EURY</name>
<dbReference type="RefSeq" id="WP_211533151.1">
    <property type="nucleotide sequence ID" value="NZ_CP058560.1"/>
</dbReference>